<feature type="signal peptide" evidence="1">
    <location>
        <begin position="1"/>
        <end position="21"/>
    </location>
</feature>
<keyword evidence="1" id="KW-0732">Signal</keyword>
<feature type="chain" id="PRO_5046036071" evidence="1">
    <location>
        <begin position="22"/>
        <end position="426"/>
    </location>
</feature>
<dbReference type="InterPro" id="IPR001466">
    <property type="entry name" value="Beta-lactam-related"/>
</dbReference>
<dbReference type="InterPro" id="IPR050789">
    <property type="entry name" value="Diverse_Enzym_Activities"/>
</dbReference>
<dbReference type="Gene3D" id="3.40.710.10">
    <property type="entry name" value="DD-peptidase/beta-lactamase superfamily"/>
    <property type="match status" value="1"/>
</dbReference>
<keyword evidence="3" id="KW-0378">Hydrolase</keyword>
<feature type="domain" description="Beta-lactamase-related" evidence="2">
    <location>
        <begin position="44"/>
        <end position="414"/>
    </location>
</feature>
<evidence type="ECO:0000313" key="3">
    <source>
        <dbReference type="EMBL" id="MCZ4244717.1"/>
    </source>
</evidence>
<evidence type="ECO:0000313" key="4">
    <source>
        <dbReference type="Proteomes" id="UP001144347"/>
    </source>
</evidence>
<name>A0ABT4L9V7_9SPHI</name>
<dbReference type="SUPFAM" id="SSF56601">
    <property type="entry name" value="beta-lactamase/transpeptidase-like"/>
    <property type="match status" value="1"/>
</dbReference>
<proteinExistence type="predicted"/>
<keyword evidence="4" id="KW-1185">Reference proteome</keyword>
<reference evidence="3" key="1">
    <citation type="submission" date="2022-12" db="EMBL/GenBank/DDBJ databases">
        <title>Genome sequence of HCMS5-2.</title>
        <authorList>
            <person name="Woo H."/>
        </authorList>
    </citation>
    <scope>NUCLEOTIDE SEQUENCE</scope>
    <source>
        <strain evidence="3">HCMS5-2</strain>
    </source>
</reference>
<organism evidence="3 4">
    <name type="scientific">Pedobacter punctiformis</name>
    <dbReference type="NCBI Taxonomy" id="3004097"/>
    <lineage>
        <taxon>Bacteria</taxon>
        <taxon>Pseudomonadati</taxon>
        <taxon>Bacteroidota</taxon>
        <taxon>Sphingobacteriia</taxon>
        <taxon>Sphingobacteriales</taxon>
        <taxon>Sphingobacteriaceae</taxon>
        <taxon>Pedobacter</taxon>
    </lineage>
</organism>
<dbReference type="EMBL" id="JAPWGM010000003">
    <property type="protein sequence ID" value="MCZ4244717.1"/>
    <property type="molecule type" value="Genomic_DNA"/>
</dbReference>
<dbReference type="PANTHER" id="PTHR43283">
    <property type="entry name" value="BETA-LACTAMASE-RELATED"/>
    <property type="match status" value="1"/>
</dbReference>
<accession>A0ABT4L9V7</accession>
<dbReference type="GO" id="GO:0016787">
    <property type="term" value="F:hydrolase activity"/>
    <property type="evidence" value="ECO:0007669"/>
    <property type="project" value="UniProtKB-KW"/>
</dbReference>
<evidence type="ECO:0000259" key="2">
    <source>
        <dbReference type="Pfam" id="PF00144"/>
    </source>
</evidence>
<dbReference type="PANTHER" id="PTHR43283:SF3">
    <property type="entry name" value="BETA-LACTAMASE FAMILY PROTEIN (AFU_ORTHOLOGUE AFUA_5G07500)"/>
    <property type="match status" value="1"/>
</dbReference>
<comment type="caution">
    <text evidence="3">The sequence shown here is derived from an EMBL/GenBank/DDBJ whole genome shotgun (WGS) entry which is preliminary data.</text>
</comment>
<dbReference type="Pfam" id="PF00144">
    <property type="entry name" value="Beta-lactamase"/>
    <property type="match status" value="1"/>
</dbReference>
<dbReference type="InterPro" id="IPR012338">
    <property type="entry name" value="Beta-lactam/transpept-like"/>
</dbReference>
<dbReference type="RefSeq" id="WP_269427770.1">
    <property type="nucleotide sequence ID" value="NZ_JAPWGM010000003.1"/>
</dbReference>
<dbReference type="Proteomes" id="UP001144347">
    <property type="component" value="Unassembled WGS sequence"/>
</dbReference>
<evidence type="ECO:0000256" key="1">
    <source>
        <dbReference type="SAM" id="SignalP"/>
    </source>
</evidence>
<protein>
    <submittedName>
        <fullName evidence="3">Serine hydrolase</fullName>
    </submittedName>
</protein>
<sequence length="426" mass="47514">MKTRFFKFLLLLILIQQAASAQSILLQNADPAANGFSPDRLNRIDQVIKSYVDSNWIKGAVGLVVHNGKIIYYKSFGVDDVNKNTPLQKDAIFRIASQTKAITSTAVMILFEEGKILLDDPISKYIPSFAKPNVLDTFNEKDSTYTTVPAKREITIRDLLTHTSGIDYAQIGSPKMKAIYAKAGIQAGFSDHKQLLADAINKLGALPLIHHPGERFTYSLSIDVLGRLVEVVSGVGLDVFLQQRIFKPLGMEDTYFNLPVNKRSRLVQVYTDDKETNRPVLWKDDTFPGSTINYPINNNGYFAGGAGLVSTIKDYAIFLQMYLNGGEYNGHRILSRHTVEIVTKNQIGDIPFGDDKFGLGFQITTSKGNAKLGLSEGSFSWGGFFATSYWADPKEKISGLLFLQQWPFKHSELSDKFKVLVYQALQ</sequence>
<gene>
    <name evidence="3" type="ORF">O0955_11960</name>
</gene>